<accession>A0ABZ0RKF0</accession>
<protein>
    <recommendedName>
        <fullName evidence="4">DUF4145 domain-containing protein</fullName>
    </recommendedName>
</protein>
<evidence type="ECO:0000256" key="1">
    <source>
        <dbReference type="SAM" id="Phobius"/>
    </source>
</evidence>
<organism evidence="2 3">
    <name type="scientific">Coraliomargarita algicola</name>
    <dbReference type="NCBI Taxonomy" id="3092156"/>
    <lineage>
        <taxon>Bacteria</taxon>
        <taxon>Pseudomonadati</taxon>
        <taxon>Verrucomicrobiota</taxon>
        <taxon>Opitutia</taxon>
        <taxon>Puniceicoccales</taxon>
        <taxon>Coraliomargaritaceae</taxon>
        <taxon>Coraliomargarita</taxon>
    </lineage>
</organism>
<sequence length="172" mass="19632">MSKIKAIHFLATTGIALGIAAISYTYLKRQYSVLKAQEIAPDAFSSKTIERFLIEDKNHDNAQRLSRAFEFLPTENDVAGMLAFTAFERHITEICSLRFKAEPPKRGLLNLIKKLRSANVLSREKYESIKAHVCDVRNPMFHGDVYCPNKLKASLAFIKKFMEEYPISRFAV</sequence>
<name>A0ABZ0RKF0_9BACT</name>
<reference evidence="2 3" key="1">
    <citation type="submission" date="2023-11" db="EMBL/GenBank/DDBJ databases">
        <title>Coraliomargarita sp. nov., isolated from marine algae.</title>
        <authorList>
            <person name="Lee J.K."/>
            <person name="Baek J.H."/>
            <person name="Kim J.M."/>
            <person name="Choi D.G."/>
            <person name="Jeon C.O."/>
        </authorList>
    </citation>
    <scope>NUCLEOTIDE SEQUENCE [LARGE SCALE GENOMIC DNA]</scope>
    <source>
        <strain evidence="2 3">J2-16</strain>
    </source>
</reference>
<keyword evidence="1" id="KW-1133">Transmembrane helix</keyword>
<evidence type="ECO:0008006" key="4">
    <source>
        <dbReference type="Google" id="ProtNLM"/>
    </source>
</evidence>
<proteinExistence type="predicted"/>
<keyword evidence="1" id="KW-0812">Transmembrane</keyword>
<dbReference type="Proteomes" id="UP001324993">
    <property type="component" value="Chromosome"/>
</dbReference>
<keyword evidence="3" id="KW-1185">Reference proteome</keyword>
<gene>
    <name evidence="2" type="ORF">SH580_17675</name>
</gene>
<feature type="transmembrane region" description="Helical" evidence="1">
    <location>
        <begin position="6"/>
        <end position="27"/>
    </location>
</feature>
<evidence type="ECO:0000313" key="3">
    <source>
        <dbReference type="Proteomes" id="UP001324993"/>
    </source>
</evidence>
<keyword evidence="1" id="KW-0472">Membrane</keyword>
<dbReference type="RefSeq" id="WP_319832148.1">
    <property type="nucleotide sequence ID" value="NZ_CP138858.1"/>
</dbReference>
<evidence type="ECO:0000313" key="2">
    <source>
        <dbReference type="EMBL" id="WPJ95255.1"/>
    </source>
</evidence>
<dbReference type="EMBL" id="CP138858">
    <property type="protein sequence ID" value="WPJ95255.1"/>
    <property type="molecule type" value="Genomic_DNA"/>
</dbReference>